<keyword evidence="4" id="KW-1185">Reference proteome</keyword>
<keyword evidence="1" id="KW-0067">ATP-binding</keyword>
<accession>A0A5N8XR36</accession>
<evidence type="ECO:0000256" key="1">
    <source>
        <dbReference type="PROSITE-ProRule" id="PRU00409"/>
    </source>
</evidence>
<dbReference type="AlphaFoldDB" id="A0A5N8XR36"/>
<dbReference type="InterPro" id="IPR040570">
    <property type="entry name" value="LAL_C2"/>
</dbReference>
<feature type="non-terminal residue" evidence="3">
    <location>
        <position position="1"/>
    </location>
</feature>
<reference evidence="3 4" key="1">
    <citation type="submission" date="2019-07" db="EMBL/GenBank/DDBJ databases">
        <title>New species of Amycolatopsis and Streptomyces.</title>
        <authorList>
            <person name="Duangmal K."/>
            <person name="Teo W.F.A."/>
            <person name="Lipun K."/>
        </authorList>
    </citation>
    <scope>NUCLEOTIDE SEQUENCE [LARGE SCALE GENOMIC DNA]</scope>
    <source>
        <strain evidence="3 4">NBRC 106415</strain>
    </source>
</reference>
<dbReference type="InterPro" id="IPR011761">
    <property type="entry name" value="ATP-grasp"/>
</dbReference>
<evidence type="ECO:0000313" key="3">
    <source>
        <dbReference type="EMBL" id="MPY61636.1"/>
    </source>
</evidence>
<dbReference type="PROSITE" id="PS50975">
    <property type="entry name" value="ATP_GRASP"/>
    <property type="match status" value="1"/>
</dbReference>
<evidence type="ECO:0000313" key="4">
    <source>
        <dbReference type="Proteomes" id="UP000400924"/>
    </source>
</evidence>
<organism evidence="3 4">
    <name type="scientific">Streptomyces spongiae</name>
    <dbReference type="NCBI Taxonomy" id="565072"/>
    <lineage>
        <taxon>Bacteria</taxon>
        <taxon>Bacillati</taxon>
        <taxon>Actinomycetota</taxon>
        <taxon>Actinomycetes</taxon>
        <taxon>Kitasatosporales</taxon>
        <taxon>Streptomycetaceae</taxon>
        <taxon>Streptomyces</taxon>
    </lineage>
</organism>
<keyword evidence="1" id="KW-0547">Nucleotide-binding</keyword>
<protein>
    <submittedName>
        <fullName evidence="3">Argininosuccinate lyase</fullName>
    </submittedName>
</protein>
<dbReference type="Gene3D" id="3.30.470.20">
    <property type="entry name" value="ATP-grasp fold, B domain"/>
    <property type="match status" value="1"/>
</dbReference>
<comment type="caution">
    <text evidence="3">The sequence shown here is derived from an EMBL/GenBank/DDBJ whole genome shotgun (WGS) entry which is preliminary data.</text>
</comment>
<dbReference type="EMBL" id="VJZC01000320">
    <property type="protein sequence ID" value="MPY61636.1"/>
    <property type="molecule type" value="Genomic_DNA"/>
</dbReference>
<name>A0A5N8XR36_9ACTN</name>
<keyword evidence="3" id="KW-0456">Lyase</keyword>
<dbReference type="GO" id="GO:0046872">
    <property type="term" value="F:metal ion binding"/>
    <property type="evidence" value="ECO:0007669"/>
    <property type="project" value="InterPro"/>
</dbReference>
<dbReference type="GO" id="GO:0005524">
    <property type="term" value="F:ATP binding"/>
    <property type="evidence" value="ECO:0007669"/>
    <property type="project" value="UniProtKB-UniRule"/>
</dbReference>
<proteinExistence type="predicted"/>
<sequence length="168" mass="17576">VGRVLATAGHDSGFAHVEFVLTTEGPELVEINRRIGGALVGEALCRRLDTNVYDAMVDTALGRRPALLDTPAGSSTGPATGFVLVYPDRPGTLTGWTGLDGLSAFPGSPEWYPTAVPGRRVEHLSDQRSCTGIVLAEAGTAELALHRALSAAGSIRPIVTADDDRDRG</sequence>
<feature type="domain" description="ATP-grasp" evidence="2">
    <location>
        <begin position="3"/>
        <end position="61"/>
    </location>
</feature>
<dbReference type="SUPFAM" id="SSF56059">
    <property type="entry name" value="Glutathione synthetase ATP-binding domain-like"/>
    <property type="match status" value="1"/>
</dbReference>
<dbReference type="Proteomes" id="UP000400924">
    <property type="component" value="Unassembled WGS sequence"/>
</dbReference>
<evidence type="ECO:0000259" key="2">
    <source>
        <dbReference type="PROSITE" id="PS50975"/>
    </source>
</evidence>
<dbReference type="GO" id="GO:0016829">
    <property type="term" value="F:lyase activity"/>
    <property type="evidence" value="ECO:0007669"/>
    <property type="project" value="UniProtKB-KW"/>
</dbReference>
<gene>
    <name evidence="3" type="ORF">FNH08_32175</name>
</gene>
<dbReference type="Pfam" id="PF18603">
    <property type="entry name" value="LAL_C2"/>
    <property type="match status" value="1"/>
</dbReference>